<dbReference type="AlphaFoldDB" id="A0A1F4WH53"/>
<feature type="domain" description="HD-GYP" evidence="1">
    <location>
        <begin position="42"/>
        <end position="243"/>
    </location>
</feature>
<reference evidence="2 3" key="1">
    <citation type="journal article" date="2016" name="Nat. Commun.">
        <title>Thousands of microbial genomes shed light on interconnected biogeochemical processes in an aquifer system.</title>
        <authorList>
            <person name="Anantharaman K."/>
            <person name="Brown C.T."/>
            <person name="Hug L.A."/>
            <person name="Sharon I."/>
            <person name="Castelle C.J."/>
            <person name="Probst A.J."/>
            <person name="Thomas B.C."/>
            <person name="Singh A."/>
            <person name="Wilkins M.J."/>
            <person name="Karaoz U."/>
            <person name="Brodie E.L."/>
            <person name="Williams K.H."/>
            <person name="Hubbard S.S."/>
            <person name="Banfield J.F."/>
        </authorList>
    </citation>
    <scope>NUCLEOTIDE SEQUENCE [LARGE SCALE GENOMIC DNA]</scope>
</reference>
<accession>A0A1F4WH53</accession>
<dbReference type="InterPro" id="IPR003607">
    <property type="entry name" value="HD/PDEase_dom"/>
</dbReference>
<sequence length="244" mass="27796">MVTKPPEHEKISTVATKTNAELSLPLQIQLAILELEKIAGKSDSPHVVLVVELWDILYKHNTIKAWHSLLVAYYAKKIDEFYKSGLNTDDIFLAGLLHDIGQVKTPVTILDKAGKLSISEYLRVKTHVQDGKDMLKEKGLNNYTIEEAIGGHHENWDGSGYPNKYKEEQTSYVGRLFKIADQFEAMHNLAGYTSRKYQKEPFSLEETLLYIKTNMGTHFDPGFTSALAEFENWYINTFESNHKA</sequence>
<dbReference type="Pfam" id="PF13487">
    <property type="entry name" value="HD_5"/>
    <property type="match status" value="1"/>
</dbReference>
<evidence type="ECO:0000313" key="3">
    <source>
        <dbReference type="Proteomes" id="UP000179113"/>
    </source>
</evidence>
<evidence type="ECO:0000313" key="2">
    <source>
        <dbReference type="EMBL" id="OGC68742.1"/>
    </source>
</evidence>
<evidence type="ECO:0000259" key="1">
    <source>
        <dbReference type="PROSITE" id="PS51832"/>
    </source>
</evidence>
<gene>
    <name evidence="2" type="ORF">A2415_02205</name>
</gene>
<dbReference type="NCBIfam" id="TIGR00277">
    <property type="entry name" value="HDIG"/>
    <property type="match status" value="1"/>
</dbReference>
<name>A0A1F4WH53_UNCKA</name>
<organism evidence="2 3">
    <name type="scientific">candidate division WWE3 bacterium RIFOXYC1_FULL_39_7</name>
    <dbReference type="NCBI Taxonomy" id="1802643"/>
    <lineage>
        <taxon>Bacteria</taxon>
        <taxon>Katanobacteria</taxon>
    </lineage>
</organism>
<proteinExistence type="predicted"/>
<dbReference type="SMART" id="SM00471">
    <property type="entry name" value="HDc"/>
    <property type="match status" value="1"/>
</dbReference>
<dbReference type="EMBL" id="MEWA01000033">
    <property type="protein sequence ID" value="OGC68742.1"/>
    <property type="molecule type" value="Genomic_DNA"/>
</dbReference>
<dbReference type="PANTHER" id="PTHR43155">
    <property type="entry name" value="CYCLIC DI-GMP PHOSPHODIESTERASE PA4108-RELATED"/>
    <property type="match status" value="1"/>
</dbReference>
<protein>
    <recommendedName>
        <fullName evidence="1">HD-GYP domain-containing protein</fullName>
    </recommendedName>
</protein>
<dbReference type="Gene3D" id="1.10.3210.10">
    <property type="entry name" value="Hypothetical protein af1432"/>
    <property type="match status" value="1"/>
</dbReference>
<dbReference type="SUPFAM" id="SSF109604">
    <property type="entry name" value="HD-domain/PDEase-like"/>
    <property type="match status" value="1"/>
</dbReference>
<dbReference type="InterPro" id="IPR037522">
    <property type="entry name" value="HD_GYP_dom"/>
</dbReference>
<comment type="caution">
    <text evidence="2">The sequence shown here is derived from an EMBL/GenBank/DDBJ whole genome shotgun (WGS) entry which is preliminary data.</text>
</comment>
<dbReference type="PROSITE" id="PS51832">
    <property type="entry name" value="HD_GYP"/>
    <property type="match status" value="1"/>
</dbReference>
<dbReference type="CDD" id="cd00077">
    <property type="entry name" value="HDc"/>
    <property type="match status" value="1"/>
</dbReference>
<dbReference type="Proteomes" id="UP000179113">
    <property type="component" value="Unassembled WGS sequence"/>
</dbReference>
<dbReference type="InterPro" id="IPR006675">
    <property type="entry name" value="HDIG_dom"/>
</dbReference>